<dbReference type="Proteomes" id="UP000326557">
    <property type="component" value="Unassembled WGS sequence"/>
</dbReference>
<evidence type="ECO:0000313" key="3">
    <source>
        <dbReference type="Proteomes" id="UP000326557"/>
    </source>
</evidence>
<protein>
    <recommendedName>
        <fullName evidence="4">RHS repeat-associated core domain-containing protein</fullName>
    </recommendedName>
</protein>
<proteinExistence type="predicted"/>
<gene>
    <name evidence="2" type="ORF">PS704_05537</name>
</gene>
<dbReference type="InterPro" id="IPR022385">
    <property type="entry name" value="Rhs_assc_core"/>
</dbReference>
<sequence length="361" mass="38876">MNQPKSVDQKKPHWSHTVLLATNGSLSIIAEVHSGKANPIAYSAYGEQSAEQEVATKLGFNGQFREANKGWYLLGNGYRAYNPRLMRFHSPDSWSPFGGGGLNAYMYCAGDPVNHSDPTGHVFDVVKLFVRENLTFGGSSGQLAAQNATRRANGIARQQARYALAAAGGTPTPDNRASTSSGLTAMLSFVGGAPGPRGNNSPAIQYTETRPRNHPGYVAGAAADGLTSRATRSTPHVPSSGGRGHNMSMSRSGAPPTYESPPSYESSMQLWNADTFARSQQGKAFVVNRMAAPNNGYLDLRAPRMEHPTPPLPPTPPRSRSPSLDSASSRDSTPPGSPRPRGNRPLFDELDNYNFQIRHQR</sequence>
<evidence type="ECO:0008006" key="4">
    <source>
        <dbReference type="Google" id="ProtNLM"/>
    </source>
</evidence>
<dbReference type="Gene3D" id="2.180.10.10">
    <property type="entry name" value="RHS repeat-associated core"/>
    <property type="match status" value="1"/>
</dbReference>
<evidence type="ECO:0000313" key="2">
    <source>
        <dbReference type="EMBL" id="VVO37655.1"/>
    </source>
</evidence>
<dbReference type="OrthoDB" id="6845590at2"/>
<organism evidence="2 3">
    <name type="scientific">Pseudomonas fluorescens</name>
    <dbReference type="NCBI Taxonomy" id="294"/>
    <lineage>
        <taxon>Bacteria</taxon>
        <taxon>Pseudomonadati</taxon>
        <taxon>Pseudomonadota</taxon>
        <taxon>Gammaproteobacteria</taxon>
        <taxon>Pseudomonadales</taxon>
        <taxon>Pseudomonadaceae</taxon>
        <taxon>Pseudomonas</taxon>
    </lineage>
</organism>
<dbReference type="PANTHER" id="PTHR32305">
    <property type="match status" value="1"/>
</dbReference>
<feature type="compositionally biased region" description="Low complexity" evidence="1">
    <location>
        <begin position="255"/>
        <end position="266"/>
    </location>
</feature>
<evidence type="ECO:0000256" key="1">
    <source>
        <dbReference type="SAM" id="MobiDB-lite"/>
    </source>
</evidence>
<dbReference type="EMBL" id="CABVHP010000027">
    <property type="protein sequence ID" value="VVO37655.1"/>
    <property type="molecule type" value="Genomic_DNA"/>
</dbReference>
<dbReference type="NCBIfam" id="TIGR03696">
    <property type="entry name" value="Rhs_assc_core"/>
    <property type="match status" value="1"/>
</dbReference>
<feature type="compositionally biased region" description="Polar residues" evidence="1">
    <location>
        <begin position="228"/>
        <end position="237"/>
    </location>
</feature>
<feature type="compositionally biased region" description="Low complexity" evidence="1">
    <location>
        <begin position="320"/>
        <end position="345"/>
    </location>
</feature>
<feature type="region of interest" description="Disordered" evidence="1">
    <location>
        <begin position="224"/>
        <end position="266"/>
    </location>
</feature>
<dbReference type="AlphaFoldDB" id="A0A5E7N1S3"/>
<dbReference type="RefSeq" id="WP_150632946.1">
    <property type="nucleotide sequence ID" value="NZ_CABVHI010000028.1"/>
</dbReference>
<dbReference type="PANTHER" id="PTHR32305:SF15">
    <property type="entry name" value="PROTEIN RHSA-RELATED"/>
    <property type="match status" value="1"/>
</dbReference>
<name>A0A5E7N1S3_PSEFL</name>
<feature type="compositionally biased region" description="Pro residues" evidence="1">
    <location>
        <begin position="308"/>
        <end position="319"/>
    </location>
</feature>
<dbReference type="InterPro" id="IPR050708">
    <property type="entry name" value="T6SS_VgrG/RHS"/>
</dbReference>
<reference evidence="2 3" key="1">
    <citation type="submission" date="2019-09" db="EMBL/GenBank/DDBJ databases">
        <authorList>
            <person name="Chandra G."/>
            <person name="Truman W A."/>
        </authorList>
    </citation>
    <scope>NUCLEOTIDE SEQUENCE [LARGE SCALE GENOMIC DNA]</scope>
    <source>
        <strain evidence="2">PS704</strain>
    </source>
</reference>
<feature type="region of interest" description="Disordered" evidence="1">
    <location>
        <begin position="299"/>
        <end position="361"/>
    </location>
</feature>
<accession>A0A5E7N1S3</accession>
<dbReference type="SUPFAM" id="SSF56399">
    <property type="entry name" value="ADP-ribosylation"/>
    <property type="match status" value="1"/>
</dbReference>